<dbReference type="PRINTS" id="PR00035">
    <property type="entry name" value="HTHGNTR"/>
</dbReference>
<dbReference type="GO" id="GO:0003677">
    <property type="term" value="F:DNA binding"/>
    <property type="evidence" value="ECO:0007669"/>
    <property type="project" value="UniProtKB-KW"/>
</dbReference>
<dbReference type="InterPro" id="IPR000524">
    <property type="entry name" value="Tscrpt_reg_HTH_GntR"/>
</dbReference>
<dbReference type="Gene3D" id="1.10.10.10">
    <property type="entry name" value="Winged helix-like DNA-binding domain superfamily/Winged helix DNA-binding domain"/>
    <property type="match status" value="1"/>
</dbReference>
<dbReference type="InterPro" id="IPR036388">
    <property type="entry name" value="WH-like_DNA-bd_sf"/>
</dbReference>
<protein>
    <submittedName>
        <fullName evidence="7">HTH-type transcriptional regulatory protein GabR</fullName>
    </submittedName>
</protein>
<organism evidence="7 8">
    <name type="scientific">Actinoalloteichus hoggarensis</name>
    <dbReference type="NCBI Taxonomy" id="1470176"/>
    <lineage>
        <taxon>Bacteria</taxon>
        <taxon>Bacillati</taxon>
        <taxon>Actinomycetota</taxon>
        <taxon>Actinomycetes</taxon>
        <taxon>Pseudonocardiales</taxon>
        <taxon>Pseudonocardiaceae</taxon>
        <taxon>Actinoalloteichus</taxon>
    </lineage>
</organism>
<keyword evidence="5" id="KW-0804">Transcription</keyword>
<dbReference type="InterPro" id="IPR036390">
    <property type="entry name" value="WH_DNA-bd_sf"/>
</dbReference>
<evidence type="ECO:0000256" key="2">
    <source>
        <dbReference type="ARBA" id="ARBA00022898"/>
    </source>
</evidence>
<evidence type="ECO:0000256" key="4">
    <source>
        <dbReference type="ARBA" id="ARBA00023125"/>
    </source>
</evidence>
<dbReference type="PANTHER" id="PTHR46577:SF1">
    <property type="entry name" value="HTH-TYPE TRANSCRIPTIONAL REGULATORY PROTEIN GABR"/>
    <property type="match status" value="1"/>
</dbReference>
<dbReference type="EMBL" id="CP022521">
    <property type="protein sequence ID" value="ASO18436.1"/>
    <property type="molecule type" value="Genomic_DNA"/>
</dbReference>
<dbReference type="Pfam" id="PF00155">
    <property type="entry name" value="Aminotran_1_2"/>
    <property type="match status" value="1"/>
</dbReference>
<dbReference type="PROSITE" id="PS50949">
    <property type="entry name" value="HTH_GNTR"/>
    <property type="match status" value="1"/>
</dbReference>
<dbReference type="CDD" id="cd07377">
    <property type="entry name" value="WHTH_GntR"/>
    <property type="match status" value="1"/>
</dbReference>
<keyword evidence="8" id="KW-1185">Reference proteome</keyword>
<evidence type="ECO:0000256" key="6">
    <source>
        <dbReference type="SAM" id="MobiDB-lite"/>
    </source>
</evidence>
<dbReference type="OrthoDB" id="5415143at2"/>
<sequence>MPADWTTLRELLLPEMSEATRGRRERTLTEALRNGIRVGRLAARTRLPSSRDLAAQLRLARGTVTSAYAQLVAEGYLIAVRGSGTSVAEIVDRRAEPRAAVDPQAPPGAWDLRPGLPALAAFPRTAWVSAVRAGLAELPDADLGYPDPVGLHALRAELAAYLGRVRSVHADPAEVIVTRGAAEGFSLMGACLAGRGHREIAVENPGHPGQPRLFAEVGLSAVPIPVDEDGLRVDLLAETTARAVLVTPAHQFPLGVALAPHRRLALVEWARRVNGLILEDDYDAEHRYDRAAIGAMRSLAPDHVAYLGSVSKTLAPALRLGWLVPPPDVRAEVARVKLLRDLGSSTIDQAALARLLRDGGYDRHLRRTRRLNRHRRDALVDALTRCLPDWRVIGVAAGLHLVAGLPDGVDDTELSEALARAGVTVPPLTDYLRDPTRAAPFAGLVLGYAGLTPDRLRAAVRVAATVYRGRATQAQAARDAGPEAATARKLPVCSSSTDTAPPMT</sequence>
<evidence type="ECO:0000313" key="8">
    <source>
        <dbReference type="Proteomes" id="UP000204221"/>
    </source>
</evidence>
<keyword evidence="2" id="KW-0663">Pyridoxal phosphate</keyword>
<evidence type="ECO:0000256" key="1">
    <source>
        <dbReference type="ARBA" id="ARBA00005384"/>
    </source>
</evidence>
<dbReference type="Pfam" id="PF00392">
    <property type="entry name" value="GntR"/>
    <property type="match status" value="1"/>
</dbReference>
<feature type="region of interest" description="Disordered" evidence="6">
    <location>
        <begin position="475"/>
        <end position="504"/>
    </location>
</feature>
<name>A0A221VY20_9PSEU</name>
<dbReference type="InterPro" id="IPR015421">
    <property type="entry name" value="PyrdxlP-dep_Trfase_major"/>
</dbReference>
<gene>
    <name evidence="7" type="primary">gabR1</name>
    <name evidence="7" type="ORF">AHOG_03900</name>
</gene>
<dbReference type="SMART" id="SM00345">
    <property type="entry name" value="HTH_GNTR"/>
    <property type="match status" value="1"/>
</dbReference>
<dbReference type="InterPro" id="IPR051446">
    <property type="entry name" value="HTH_trans_reg/aminotransferase"/>
</dbReference>
<dbReference type="SUPFAM" id="SSF46785">
    <property type="entry name" value="Winged helix' DNA-binding domain"/>
    <property type="match status" value="1"/>
</dbReference>
<reference evidence="7 8" key="1">
    <citation type="submission" date="2017-07" db="EMBL/GenBank/DDBJ databases">
        <title>Complete genome sequence of Actinoalloteichus hoggarensis DSM 45943, type strain of Actinoalloteichus hoggarensis.</title>
        <authorList>
            <person name="Ruckert C."/>
            <person name="Nouioui I."/>
            <person name="Willmese J."/>
            <person name="van Wezel G."/>
            <person name="Klenk H.-P."/>
            <person name="Kalinowski J."/>
            <person name="Zotchev S.B."/>
        </authorList>
    </citation>
    <scope>NUCLEOTIDE SEQUENCE [LARGE SCALE GENOMIC DNA]</scope>
    <source>
        <strain evidence="7 8">DSM 45943</strain>
    </source>
</reference>
<feature type="compositionally biased region" description="Polar residues" evidence="6">
    <location>
        <begin position="493"/>
        <end position="504"/>
    </location>
</feature>
<dbReference type="RefSeq" id="WP_093940135.1">
    <property type="nucleotide sequence ID" value="NZ_CP022521.1"/>
</dbReference>
<dbReference type="KEGG" id="ahg:AHOG_03900"/>
<evidence type="ECO:0000256" key="5">
    <source>
        <dbReference type="ARBA" id="ARBA00023163"/>
    </source>
</evidence>
<comment type="similarity">
    <text evidence="1">In the C-terminal section; belongs to the class-I pyridoxal-phosphate-dependent aminotransferase family.</text>
</comment>
<proteinExistence type="inferred from homology"/>
<keyword evidence="3" id="KW-0805">Transcription regulation</keyword>
<dbReference type="AlphaFoldDB" id="A0A221VY20"/>
<dbReference type="CDD" id="cd00609">
    <property type="entry name" value="AAT_like"/>
    <property type="match status" value="1"/>
</dbReference>
<dbReference type="GO" id="GO:0030170">
    <property type="term" value="F:pyridoxal phosphate binding"/>
    <property type="evidence" value="ECO:0007669"/>
    <property type="project" value="InterPro"/>
</dbReference>
<evidence type="ECO:0000313" key="7">
    <source>
        <dbReference type="EMBL" id="ASO18436.1"/>
    </source>
</evidence>
<dbReference type="Proteomes" id="UP000204221">
    <property type="component" value="Chromosome"/>
</dbReference>
<keyword evidence="4" id="KW-0238">DNA-binding</keyword>
<dbReference type="InterPro" id="IPR015424">
    <property type="entry name" value="PyrdxlP-dep_Trfase"/>
</dbReference>
<dbReference type="InterPro" id="IPR004839">
    <property type="entry name" value="Aminotransferase_I/II_large"/>
</dbReference>
<dbReference type="PANTHER" id="PTHR46577">
    <property type="entry name" value="HTH-TYPE TRANSCRIPTIONAL REGULATORY PROTEIN GABR"/>
    <property type="match status" value="1"/>
</dbReference>
<dbReference type="Gene3D" id="3.40.640.10">
    <property type="entry name" value="Type I PLP-dependent aspartate aminotransferase-like (Major domain)"/>
    <property type="match status" value="1"/>
</dbReference>
<dbReference type="GO" id="GO:0003700">
    <property type="term" value="F:DNA-binding transcription factor activity"/>
    <property type="evidence" value="ECO:0007669"/>
    <property type="project" value="InterPro"/>
</dbReference>
<evidence type="ECO:0000256" key="3">
    <source>
        <dbReference type="ARBA" id="ARBA00023015"/>
    </source>
</evidence>
<accession>A0A221VY20</accession>
<dbReference type="SUPFAM" id="SSF53383">
    <property type="entry name" value="PLP-dependent transferases"/>
    <property type="match status" value="1"/>
</dbReference>